<dbReference type="Pfam" id="PF12951">
    <property type="entry name" value="PATR"/>
    <property type="match status" value="2"/>
</dbReference>
<evidence type="ECO:0000313" key="2">
    <source>
        <dbReference type="EMBL" id="MDQ8208871.1"/>
    </source>
</evidence>
<dbReference type="EMBL" id="JARXHW010000043">
    <property type="protein sequence ID" value="MDQ8208871.1"/>
    <property type="molecule type" value="Genomic_DNA"/>
</dbReference>
<name>A0ABU1AXJ6_9BACT</name>
<evidence type="ECO:0000313" key="3">
    <source>
        <dbReference type="Proteomes" id="UP001225316"/>
    </source>
</evidence>
<dbReference type="Proteomes" id="UP001225316">
    <property type="component" value="Unassembled WGS sequence"/>
</dbReference>
<evidence type="ECO:0000256" key="1">
    <source>
        <dbReference type="ARBA" id="ARBA00022729"/>
    </source>
</evidence>
<gene>
    <name evidence="2" type="ORF">QEH52_15190</name>
</gene>
<reference evidence="2 3" key="1">
    <citation type="submission" date="2023-04" db="EMBL/GenBank/DDBJ databases">
        <title>A novel bacteria isolated from coastal sediment.</title>
        <authorList>
            <person name="Liu X.-J."/>
            <person name="Du Z.-J."/>
        </authorList>
    </citation>
    <scope>NUCLEOTIDE SEQUENCE [LARGE SCALE GENOMIC DNA]</scope>
    <source>
        <strain evidence="2 3">SDUM461003</strain>
    </source>
</reference>
<keyword evidence="1" id="KW-0732">Signal</keyword>
<accession>A0ABU1AXJ6</accession>
<keyword evidence="3" id="KW-1185">Reference proteome</keyword>
<dbReference type="RefSeq" id="WP_308951596.1">
    <property type="nucleotide sequence ID" value="NZ_JARXHW010000043.1"/>
</dbReference>
<protein>
    <submittedName>
        <fullName evidence="2">Autotransporter-associated beta strand repeat-containing protein</fullName>
    </submittedName>
</protein>
<proteinExistence type="predicted"/>
<comment type="caution">
    <text evidence="2">The sequence shown here is derived from an EMBL/GenBank/DDBJ whole genome shotgun (WGS) entry which is preliminary data.</text>
</comment>
<organism evidence="2 3">
    <name type="scientific">Thalassobacterium maritimum</name>
    <dbReference type="NCBI Taxonomy" id="3041265"/>
    <lineage>
        <taxon>Bacteria</taxon>
        <taxon>Pseudomonadati</taxon>
        <taxon>Verrucomicrobiota</taxon>
        <taxon>Opitutia</taxon>
        <taxon>Puniceicoccales</taxon>
        <taxon>Coraliomargaritaceae</taxon>
        <taxon>Thalassobacterium</taxon>
    </lineage>
</organism>
<dbReference type="InterPro" id="IPR013425">
    <property type="entry name" value="Autotrns_rpt"/>
</dbReference>
<sequence>MNYSDLNTSALALNPGKTMKIASKVIPTSDLGMGRRLVLASAAMLTLVAAPSMYAQTVYSFDPGLTPATPSGGSGTWDTTSAFWANGGTDFVWANGGADIAAFAGTAGTVTLGGTTINVNAINFDTDGYTVTGGTLNFSGATPSISSGASVSTDLNSTLTGTNGLILAGSGTININNASNSLSGGIRLDSGALGTNTAGSLGNNVITLNGGTFVPRTNLTNDILVTDDSNINISGTGSSYSLGNLSIGNQTLSLVVSSWNNGQVSFGNTTLTGDATIRTNKGSSSTNESSPTAIFNDVTVGDSVATGTTTTLTMTSTGSGVNRTRVLTLDGVLSDNASDATKVLALDVSSGSLGNLIVNVGGANTYTGATTITGRSSGYTSSNATLRLTTANDRLPTGTILTINGGSTNGGILDLNSFNQTVGGLNGGSGAFSGTVTNNDSGSGTATLTVSSTTNDSTFDGLITDGATAKVALTKAGAGTSLTLTGDNTYTGATTVSGGTLAIGAANRIADASALVLNGGSFATNGFSEAMGTLLLSDNSTIDLGSGASDLSFLDSSGEAWASSVTLSILNFDEGVDSVRFGTDAFALTETQLSQITLNGGSAFIDASGYLSAVPEPGSFALIGGFLALGCVVTRRRK</sequence>
<dbReference type="NCBIfam" id="TIGR02601">
    <property type="entry name" value="autotrns_rpt"/>
    <property type="match status" value="1"/>
</dbReference>